<dbReference type="InterPro" id="IPR000408">
    <property type="entry name" value="Reg_chr_condens"/>
</dbReference>
<evidence type="ECO:0000313" key="5">
    <source>
        <dbReference type="EMBL" id="MBO3099164.1"/>
    </source>
</evidence>
<comment type="caution">
    <text evidence="5">The sequence shown here is derived from an EMBL/GenBank/DDBJ whole genome shotgun (WGS) entry which is preliminary data.</text>
</comment>
<dbReference type="InterPro" id="IPR009091">
    <property type="entry name" value="RCC1/BLIP-II"/>
</dbReference>
<keyword evidence="2" id="KW-0677">Repeat</keyword>
<evidence type="ECO:0000259" key="4">
    <source>
        <dbReference type="Pfam" id="PF25390"/>
    </source>
</evidence>
<accession>A0ABS3STY7</accession>
<dbReference type="PROSITE" id="PS00626">
    <property type="entry name" value="RCC1_2"/>
    <property type="match status" value="1"/>
</dbReference>
<gene>
    <name evidence="5" type="ORF">J4051_12855</name>
</gene>
<dbReference type="Gene3D" id="2.130.10.30">
    <property type="entry name" value="Regulator of chromosome condensation 1/beta-lactamase-inhibitor protein II"/>
    <property type="match status" value="2"/>
</dbReference>
<dbReference type="PRINTS" id="PR00633">
    <property type="entry name" value="RCCNDNSATION"/>
</dbReference>
<dbReference type="NCBIfam" id="TIGR04183">
    <property type="entry name" value="Por_Secre_tail"/>
    <property type="match status" value="1"/>
</dbReference>
<dbReference type="InterPro" id="IPR058923">
    <property type="entry name" value="RCC1-like_dom"/>
</dbReference>
<dbReference type="PANTHER" id="PTHR22870:SF408">
    <property type="entry name" value="OS09G0560450 PROTEIN"/>
    <property type="match status" value="1"/>
</dbReference>
<keyword evidence="6" id="KW-1185">Reference proteome</keyword>
<protein>
    <submittedName>
        <fullName evidence="5">T9SS type A sorting domain-containing protein</fullName>
    </submittedName>
</protein>
<evidence type="ECO:0000313" key="6">
    <source>
        <dbReference type="Proteomes" id="UP000681315"/>
    </source>
</evidence>
<evidence type="ECO:0000259" key="3">
    <source>
        <dbReference type="Pfam" id="PF18962"/>
    </source>
</evidence>
<feature type="domain" description="RCC1-like" evidence="4">
    <location>
        <begin position="133"/>
        <end position="380"/>
    </location>
</feature>
<evidence type="ECO:0000256" key="2">
    <source>
        <dbReference type="ARBA" id="ARBA00022737"/>
    </source>
</evidence>
<dbReference type="Pfam" id="PF13540">
    <property type="entry name" value="RCC1_2"/>
    <property type="match status" value="1"/>
</dbReference>
<reference evidence="5 6" key="1">
    <citation type="submission" date="2021-03" db="EMBL/GenBank/DDBJ databases">
        <title>Gelidibacter sp. nov., isolated from costal sediment.</title>
        <authorList>
            <person name="Lun K.-Y."/>
        </authorList>
    </citation>
    <scope>NUCLEOTIDE SEQUENCE [LARGE SCALE GENOMIC DNA]</scope>
    <source>
        <strain evidence="5 6">DF109</strain>
    </source>
</reference>
<dbReference type="PANTHER" id="PTHR22870">
    <property type="entry name" value="REGULATOR OF CHROMOSOME CONDENSATION"/>
    <property type="match status" value="1"/>
</dbReference>
<dbReference type="Pfam" id="PF18962">
    <property type="entry name" value="Por_Secre_tail"/>
    <property type="match status" value="1"/>
</dbReference>
<feature type="domain" description="Secretion system C-terminal sorting" evidence="3">
    <location>
        <begin position="396"/>
        <end position="465"/>
    </location>
</feature>
<dbReference type="PROSITE" id="PS50012">
    <property type="entry name" value="RCC1_3"/>
    <property type="match status" value="5"/>
</dbReference>
<dbReference type="SUPFAM" id="SSF50985">
    <property type="entry name" value="RCC1/BLIP-II"/>
    <property type="match status" value="1"/>
</dbReference>
<organism evidence="5 6">
    <name type="scientific">Gelidibacter pelagius</name>
    <dbReference type="NCBI Taxonomy" id="2819985"/>
    <lineage>
        <taxon>Bacteria</taxon>
        <taxon>Pseudomonadati</taxon>
        <taxon>Bacteroidota</taxon>
        <taxon>Flavobacteriia</taxon>
        <taxon>Flavobacteriales</taxon>
        <taxon>Flavobacteriaceae</taxon>
        <taxon>Gelidibacter</taxon>
    </lineage>
</organism>
<dbReference type="InterPro" id="IPR051210">
    <property type="entry name" value="Ub_ligase/GEF_domain"/>
</dbReference>
<keyword evidence="1" id="KW-0732">Signal</keyword>
<name>A0ABS3STY7_9FLAO</name>
<dbReference type="InterPro" id="IPR026444">
    <property type="entry name" value="Secre_tail"/>
</dbReference>
<dbReference type="RefSeq" id="WP_208234279.1">
    <property type="nucleotide sequence ID" value="NZ_JAGEVG010000014.1"/>
</dbReference>
<dbReference type="Pfam" id="PF25390">
    <property type="entry name" value="WD40_RLD"/>
    <property type="match status" value="1"/>
</dbReference>
<proteinExistence type="predicted"/>
<dbReference type="EMBL" id="JAGEVG010000014">
    <property type="protein sequence ID" value="MBO3099164.1"/>
    <property type="molecule type" value="Genomic_DNA"/>
</dbReference>
<dbReference type="Proteomes" id="UP000681315">
    <property type="component" value="Unassembled WGS sequence"/>
</dbReference>
<evidence type="ECO:0000256" key="1">
    <source>
        <dbReference type="ARBA" id="ARBA00022729"/>
    </source>
</evidence>
<sequence length="468" mass="50582">MKSHLYTKNLVCTKLLFIGITLLFSQGSKGQCWQSVSVGNTHTIALTPEGSLWTWGLSSYGLGDGSVHSNIPKQLGTDTDWKFISTENKHSFAIKTDGSLWGWGYNWSGQLGNGTNTDLEFLTRIGTDTDWDWVSSGPSHSVGIKTDGSLWAWGSNVKGELGNGGSENSHLPIHIISQYDSTKWEKAFAGEIFTIAIKTDGTLWTWGHNSGGQLGDGTTTEKRVPFKIGSDTDWATIATGYQHVIAIKTDGTLWAWGINNFGQLGDGTNSQRITPTQIGTDTDWKAVDAGVHHTLTTKTDGTLWAWGLNGAGSVGDNTIINRNAPVQIGMETDWQSVSAGNLQSKALKTDGNIWAWGYNNSGQVGNGPSTGSVRTPVLTNCAVLSLDVIEQSVYSVYPNPVSNILTIETPVGANYKLKVINQLGQLVLRQNKNTSSSSLDVSTLSKGLYFLNINSENDGKQTVKFIKN</sequence>